<evidence type="ECO:0000256" key="4">
    <source>
        <dbReference type="ARBA" id="ARBA00022475"/>
    </source>
</evidence>
<evidence type="ECO:0008006" key="19">
    <source>
        <dbReference type="Google" id="ProtNLM"/>
    </source>
</evidence>
<dbReference type="AlphaFoldDB" id="A0A067RG52"/>
<keyword evidence="6 13" id="KW-1133">Transmembrane helix</keyword>
<gene>
    <name evidence="17" type="ORF">L798_06248</name>
</gene>
<evidence type="ECO:0000256" key="7">
    <source>
        <dbReference type="ARBA" id="ARBA00023065"/>
    </source>
</evidence>
<organism evidence="17 18">
    <name type="scientific">Zootermopsis nevadensis</name>
    <name type="common">Dampwood termite</name>
    <dbReference type="NCBI Taxonomy" id="136037"/>
    <lineage>
        <taxon>Eukaryota</taxon>
        <taxon>Metazoa</taxon>
        <taxon>Ecdysozoa</taxon>
        <taxon>Arthropoda</taxon>
        <taxon>Hexapoda</taxon>
        <taxon>Insecta</taxon>
        <taxon>Pterygota</taxon>
        <taxon>Neoptera</taxon>
        <taxon>Polyneoptera</taxon>
        <taxon>Dictyoptera</taxon>
        <taxon>Blattodea</taxon>
        <taxon>Blattoidea</taxon>
        <taxon>Termitoidae</taxon>
        <taxon>Termopsidae</taxon>
        <taxon>Zootermopsis</taxon>
    </lineage>
</organism>
<sequence length="603" mass="68159">MRTHTLLSLLALSRAASLSVETVVDVTNSVMRRYLSTCVCILQSSLHQDWLRALNSAKLFKSVSTGYVPVSSGSPDMFAKLPHIHHANLLYVIRADLTTPTILKQLSETGNMSKGKWLLFFDSMTSLEEFFADIYIPLDSEFVVARSSNGTEDGDSGISVVEVYNPHPNQPLRENTVATWSSGEGLIWTPVSFFDRRGDLQGISLKCVMVKEPPYIQYPKDTALETSHVSGYSIQFLDLFKQKMNFTSEFLVPEDGTDGSKKVRGVWSSFIGTVASRRAEIGLNLMTFTSSRLDTIDYVHPLADSRVTIFIKDPDISFDGVTQIVSPFTARLWEVIGLTMLLISALLCTLFYNGSETTNYRLYNSIFYVFYIFCQQSAGISPRSWASRLIHFTTHITFLIVFIAYSANFISHLTVQRSRLPFSDFQGLLDDGTYGLGVVYNNAHEDYLKNSKDPVIRDAYRTLVEPKREELPRHTLVGLSRLCDETKYSFFCSKITASGSMQNLSCNIIEIKEMSYRITLSFVINKKSPYKRFFNRLSLDLKSTGIIDRTNKAFWPPIMEKGTNEHHTLVTLDMVSIVYVMWAAGVSISVLILCLERRLRART</sequence>
<feature type="domain" description="Ionotropic glutamate receptor L-glutamate and glycine-binding" evidence="16">
    <location>
        <begin position="205"/>
        <end position="314"/>
    </location>
</feature>
<proteinExistence type="inferred from homology"/>
<keyword evidence="14" id="KW-0732">Signal</keyword>
<evidence type="ECO:0000259" key="16">
    <source>
        <dbReference type="Pfam" id="PF10613"/>
    </source>
</evidence>
<evidence type="ECO:0000256" key="11">
    <source>
        <dbReference type="ARBA" id="ARBA00023286"/>
    </source>
</evidence>
<dbReference type="Pfam" id="PF00060">
    <property type="entry name" value="Lig_chan"/>
    <property type="match status" value="1"/>
</dbReference>
<feature type="transmembrane region" description="Helical" evidence="13">
    <location>
        <begin position="574"/>
        <end position="595"/>
    </location>
</feature>
<dbReference type="FunCoup" id="A0A067RG52">
    <property type="interactions" value="58"/>
</dbReference>
<evidence type="ECO:0000259" key="15">
    <source>
        <dbReference type="Pfam" id="PF00060"/>
    </source>
</evidence>
<dbReference type="eggNOG" id="KOG1052">
    <property type="taxonomic scope" value="Eukaryota"/>
</dbReference>
<feature type="signal peptide" evidence="14">
    <location>
        <begin position="1"/>
        <end position="19"/>
    </location>
</feature>
<accession>A0A067RG52</accession>
<comment type="subcellular location">
    <subcellularLocation>
        <location evidence="1">Cell membrane</location>
        <topology evidence="1">Multi-pass membrane protein</topology>
    </subcellularLocation>
</comment>
<evidence type="ECO:0000256" key="14">
    <source>
        <dbReference type="SAM" id="SignalP"/>
    </source>
</evidence>
<name>A0A067RG52_ZOONE</name>
<evidence type="ECO:0000256" key="1">
    <source>
        <dbReference type="ARBA" id="ARBA00004651"/>
    </source>
</evidence>
<keyword evidence="3" id="KW-0813">Transport</keyword>
<dbReference type="PANTHER" id="PTHR42643:SF24">
    <property type="entry name" value="IONOTROPIC RECEPTOR 60A"/>
    <property type="match status" value="1"/>
</dbReference>
<comment type="similarity">
    <text evidence="2">Belongs to the glutamate-gated ion channel (TC 1.A.10.1) family.</text>
</comment>
<evidence type="ECO:0000256" key="5">
    <source>
        <dbReference type="ARBA" id="ARBA00022692"/>
    </source>
</evidence>
<feature type="transmembrane region" description="Helical" evidence="13">
    <location>
        <begin position="332"/>
        <end position="352"/>
    </location>
</feature>
<dbReference type="GO" id="GO:0005886">
    <property type="term" value="C:plasma membrane"/>
    <property type="evidence" value="ECO:0007669"/>
    <property type="project" value="UniProtKB-SubCell"/>
</dbReference>
<dbReference type="OMA" id="GSHWTEK"/>
<dbReference type="Gene3D" id="1.10.287.70">
    <property type="match status" value="1"/>
</dbReference>
<evidence type="ECO:0000256" key="6">
    <source>
        <dbReference type="ARBA" id="ARBA00022989"/>
    </source>
</evidence>
<dbReference type="Pfam" id="PF10613">
    <property type="entry name" value="Lig_chan-Glu_bd"/>
    <property type="match status" value="1"/>
</dbReference>
<dbReference type="Proteomes" id="UP000027135">
    <property type="component" value="Unassembled WGS sequence"/>
</dbReference>
<dbReference type="EMBL" id="KK852657">
    <property type="protein sequence ID" value="KDR19194.1"/>
    <property type="molecule type" value="Genomic_DNA"/>
</dbReference>
<dbReference type="InterPro" id="IPR001320">
    <property type="entry name" value="Iontro_rcpt_C"/>
</dbReference>
<keyword evidence="5 13" id="KW-0812">Transmembrane</keyword>
<keyword evidence="18" id="KW-1185">Reference proteome</keyword>
<evidence type="ECO:0000256" key="10">
    <source>
        <dbReference type="ARBA" id="ARBA00023180"/>
    </source>
</evidence>
<evidence type="ECO:0000256" key="2">
    <source>
        <dbReference type="ARBA" id="ARBA00008685"/>
    </source>
</evidence>
<evidence type="ECO:0000313" key="18">
    <source>
        <dbReference type="Proteomes" id="UP000027135"/>
    </source>
</evidence>
<evidence type="ECO:0000313" key="17">
    <source>
        <dbReference type="EMBL" id="KDR19194.1"/>
    </source>
</evidence>
<keyword evidence="12" id="KW-0407">Ion channel</keyword>
<dbReference type="InParanoid" id="A0A067RG52"/>
<keyword evidence="7" id="KW-0406">Ion transport</keyword>
<evidence type="ECO:0000256" key="3">
    <source>
        <dbReference type="ARBA" id="ARBA00022448"/>
    </source>
</evidence>
<reference evidence="17 18" key="1">
    <citation type="journal article" date="2014" name="Nat. Commun.">
        <title>Molecular traces of alternative social organization in a termite genome.</title>
        <authorList>
            <person name="Terrapon N."/>
            <person name="Li C."/>
            <person name="Robertson H.M."/>
            <person name="Ji L."/>
            <person name="Meng X."/>
            <person name="Booth W."/>
            <person name="Chen Z."/>
            <person name="Childers C.P."/>
            <person name="Glastad K.M."/>
            <person name="Gokhale K."/>
            <person name="Gowin J."/>
            <person name="Gronenberg W."/>
            <person name="Hermansen R.A."/>
            <person name="Hu H."/>
            <person name="Hunt B.G."/>
            <person name="Huylmans A.K."/>
            <person name="Khalil S.M."/>
            <person name="Mitchell R.D."/>
            <person name="Munoz-Torres M.C."/>
            <person name="Mustard J.A."/>
            <person name="Pan H."/>
            <person name="Reese J.T."/>
            <person name="Scharf M.E."/>
            <person name="Sun F."/>
            <person name="Vogel H."/>
            <person name="Xiao J."/>
            <person name="Yang W."/>
            <person name="Yang Z."/>
            <person name="Yang Z."/>
            <person name="Zhou J."/>
            <person name="Zhu J."/>
            <person name="Brent C.S."/>
            <person name="Elsik C.G."/>
            <person name="Goodisman M.A."/>
            <person name="Liberles D.A."/>
            <person name="Roe R.M."/>
            <person name="Vargo E.L."/>
            <person name="Vilcinskas A."/>
            <person name="Wang J."/>
            <person name="Bornberg-Bauer E."/>
            <person name="Korb J."/>
            <person name="Zhang G."/>
            <person name="Liebig J."/>
        </authorList>
    </citation>
    <scope>NUCLEOTIDE SEQUENCE [LARGE SCALE GENOMIC DNA]</scope>
    <source>
        <tissue evidence="17">Whole organism</tissue>
    </source>
</reference>
<keyword evidence="9" id="KW-0675">Receptor</keyword>
<dbReference type="SUPFAM" id="SSF53850">
    <property type="entry name" value="Periplasmic binding protein-like II"/>
    <property type="match status" value="1"/>
</dbReference>
<dbReference type="Gene3D" id="3.40.190.10">
    <property type="entry name" value="Periplasmic binding protein-like II"/>
    <property type="match status" value="1"/>
</dbReference>
<evidence type="ECO:0000256" key="9">
    <source>
        <dbReference type="ARBA" id="ARBA00023170"/>
    </source>
</evidence>
<dbReference type="InterPro" id="IPR019594">
    <property type="entry name" value="Glu/Gly-bd"/>
</dbReference>
<evidence type="ECO:0000256" key="12">
    <source>
        <dbReference type="ARBA" id="ARBA00023303"/>
    </source>
</evidence>
<keyword evidence="4" id="KW-1003">Cell membrane</keyword>
<evidence type="ECO:0000256" key="13">
    <source>
        <dbReference type="SAM" id="Phobius"/>
    </source>
</evidence>
<evidence type="ECO:0000256" key="8">
    <source>
        <dbReference type="ARBA" id="ARBA00023136"/>
    </source>
</evidence>
<keyword evidence="11" id="KW-1071">Ligand-gated ion channel</keyword>
<keyword evidence="10" id="KW-0325">Glycoprotein</keyword>
<protein>
    <recommendedName>
        <fullName evidence="19">Ionotropic glutamate receptor C-terminal domain-containing protein</fullName>
    </recommendedName>
</protein>
<feature type="chain" id="PRO_5001645115" description="Ionotropic glutamate receptor C-terminal domain-containing protein" evidence="14">
    <location>
        <begin position="20"/>
        <end position="603"/>
    </location>
</feature>
<dbReference type="GO" id="GO:0050906">
    <property type="term" value="P:detection of stimulus involved in sensory perception"/>
    <property type="evidence" value="ECO:0007669"/>
    <property type="project" value="UniProtKB-ARBA"/>
</dbReference>
<feature type="transmembrane region" description="Helical" evidence="13">
    <location>
        <begin position="389"/>
        <end position="410"/>
    </location>
</feature>
<keyword evidence="8 13" id="KW-0472">Membrane</keyword>
<feature type="domain" description="Ionotropic glutamate receptor C-terminal" evidence="15">
    <location>
        <begin position="335"/>
        <end position="515"/>
    </location>
</feature>
<dbReference type="GO" id="GO:0015276">
    <property type="term" value="F:ligand-gated monoatomic ion channel activity"/>
    <property type="evidence" value="ECO:0007669"/>
    <property type="project" value="InterPro"/>
</dbReference>
<dbReference type="PANTHER" id="PTHR42643">
    <property type="entry name" value="IONOTROPIC RECEPTOR 20A-RELATED"/>
    <property type="match status" value="1"/>
</dbReference>
<dbReference type="InterPro" id="IPR052192">
    <property type="entry name" value="Insect_Ionotropic_Sensory_Rcpt"/>
</dbReference>